<dbReference type="Proteomes" id="UP000712600">
    <property type="component" value="Unassembled WGS sequence"/>
</dbReference>
<proteinExistence type="predicted"/>
<protein>
    <submittedName>
        <fullName evidence="1">Uncharacterized protein</fullName>
    </submittedName>
</protein>
<sequence length="79" mass="8732">MLHRTDPNPSPWDDFEELGSVRCSAVKSGIRRTGCHNKPQNLSFSRSLPMFQTTWYLGTSKVAGRETTNGSSVVAFTLA</sequence>
<name>A0A8S9R0G5_BRACR</name>
<dbReference type="EMBL" id="QGKX02000996">
    <property type="protein sequence ID" value="KAF3558796.1"/>
    <property type="molecule type" value="Genomic_DNA"/>
</dbReference>
<evidence type="ECO:0000313" key="1">
    <source>
        <dbReference type="EMBL" id="KAF3558796.1"/>
    </source>
</evidence>
<accession>A0A8S9R0G5</accession>
<organism evidence="1 2">
    <name type="scientific">Brassica cretica</name>
    <name type="common">Mustard</name>
    <dbReference type="NCBI Taxonomy" id="69181"/>
    <lineage>
        <taxon>Eukaryota</taxon>
        <taxon>Viridiplantae</taxon>
        <taxon>Streptophyta</taxon>
        <taxon>Embryophyta</taxon>
        <taxon>Tracheophyta</taxon>
        <taxon>Spermatophyta</taxon>
        <taxon>Magnoliopsida</taxon>
        <taxon>eudicotyledons</taxon>
        <taxon>Gunneridae</taxon>
        <taxon>Pentapetalae</taxon>
        <taxon>rosids</taxon>
        <taxon>malvids</taxon>
        <taxon>Brassicales</taxon>
        <taxon>Brassicaceae</taxon>
        <taxon>Brassiceae</taxon>
        <taxon>Brassica</taxon>
    </lineage>
</organism>
<dbReference type="AlphaFoldDB" id="A0A8S9R0G5"/>
<reference evidence="1" key="1">
    <citation type="submission" date="2019-12" db="EMBL/GenBank/DDBJ databases">
        <title>Genome sequencing and annotation of Brassica cretica.</title>
        <authorList>
            <person name="Studholme D.J."/>
            <person name="Sarris P."/>
        </authorList>
    </citation>
    <scope>NUCLEOTIDE SEQUENCE</scope>
    <source>
        <strain evidence="1">PFS-109/04</strain>
        <tissue evidence="1">Leaf</tissue>
    </source>
</reference>
<evidence type="ECO:0000313" key="2">
    <source>
        <dbReference type="Proteomes" id="UP000712600"/>
    </source>
</evidence>
<comment type="caution">
    <text evidence="1">The sequence shown here is derived from an EMBL/GenBank/DDBJ whole genome shotgun (WGS) entry which is preliminary data.</text>
</comment>
<gene>
    <name evidence="1" type="ORF">F2Q69_00011950</name>
</gene>